<evidence type="ECO:0000313" key="8">
    <source>
        <dbReference type="Proteomes" id="UP000231553"/>
    </source>
</evidence>
<proteinExistence type="predicted"/>
<keyword evidence="4" id="KW-1133">Transmembrane helix</keyword>
<dbReference type="Proteomes" id="UP000231553">
    <property type="component" value="Unassembled WGS sequence"/>
</dbReference>
<accession>A0A2M8ITC3</accession>
<dbReference type="EMBL" id="PGTB01000344">
    <property type="protein sequence ID" value="PJE33668.1"/>
    <property type="molecule type" value="Genomic_DNA"/>
</dbReference>
<evidence type="ECO:0000256" key="5">
    <source>
        <dbReference type="ARBA" id="ARBA00023136"/>
    </source>
</evidence>
<keyword evidence="5" id="KW-0472">Membrane</keyword>
<dbReference type="InterPro" id="IPR029151">
    <property type="entry name" value="Sensor-like_sf"/>
</dbReference>
<evidence type="ECO:0000259" key="6">
    <source>
        <dbReference type="Pfam" id="PF02743"/>
    </source>
</evidence>
<reference evidence="7 8" key="1">
    <citation type="journal article" date="2018" name="Int. J. Syst. Evol. Microbiol.">
        <title>Pseudooceanicola lipolyticus sp. nov., a marine alphaproteobacterium, reclassification of Oceanicola flagellatus as Pseudooceanicola flagellatus comb. nov. and emended description of the genus Pseudooceanicola.</title>
        <authorList>
            <person name="Huang M.-M."/>
            <person name="Guo L.-L."/>
            <person name="Wu Y.-H."/>
            <person name="Lai Q.-L."/>
            <person name="Shao Z.-Z."/>
            <person name="Wang C.-S."/>
            <person name="Wu M."/>
            <person name="Xu X.-W."/>
        </authorList>
    </citation>
    <scope>NUCLEOTIDE SEQUENCE [LARGE SCALE GENOMIC DNA]</scope>
    <source>
        <strain evidence="7 8">157</strain>
    </source>
</reference>
<evidence type="ECO:0000256" key="4">
    <source>
        <dbReference type="ARBA" id="ARBA00022989"/>
    </source>
</evidence>
<dbReference type="GO" id="GO:0005886">
    <property type="term" value="C:plasma membrane"/>
    <property type="evidence" value="ECO:0007669"/>
    <property type="project" value="UniProtKB-SubCell"/>
</dbReference>
<dbReference type="SUPFAM" id="SSF103190">
    <property type="entry name" value="Sensory domain-like"/>
    <property type="match status" value="1"/>
</dbReference>
<gene>
    <name evidence="7" type="ORF">CVM52_25755</name>
</gene>
<keyword evidence="3" id="KW-0812">Transmembrane</keyword>
<protein>
    <submittedName>
        <fullName evidence="7">C4-dicarboxylate ABC transporter</fullName>
    </submittedName>
</protein>
<organism evidence="7 8">
    <name type="scientific">Pseudooceanicola lipolyticus</name>
    <dbReference type="NCBI Taxonomy" id="2029104"/>
    <lineage>
        <taxon>Bacteria</taxon>
        <taxon>Pseudomonadati</taxon>
        <taxon>Pseudomonadota</taxon>
        <taxon>Alphaproteobacteria</taxon>
        <taxon>Rhodobacterales</taxon>
        <taxon>Paracoccaceae</taxon>
        <taxon>Pseudooceanicola</taxon>
    </lineage>
</organism>
<comment type="subcellular location">
    <subcellularLocation>
        <location evidence="1">Cell membrane</location>
        <topology evidence="1">Multi-pass membrane protein</topology>
    </subcellularLocation>
</comment>
<sequence length="174" mass="18375">MTAHILRTGWMVLAFLLAVAALAGGVWRYGYLQALDQLAHRAESDLALASDRLGAQLQNYQELAVLTASHPALDGLDDPARAAAADVLLRATADKTGAMDVLFADTNGRVLAAARDGARPDLRAAPYFRRAMQGALGSGHGTDVESGRRVFAFAVPAFDARGRVRGALTFIADA</sequence>
<evidence type="ECO:0000256" key="3">
    <source>
        <dbReference type="ARBA" id="ARBA00022692"/>
    </source>
</evidence>
<feature type="domain" description="Cache" evidence="6">
    <location>
        <begin position="36"/>
        <end position="169"/>
    </location>
</feature>
<feature type="non-terminal residue" evidence="7">
    <location>
        <position position="174"/>
    </location>
</feature>
<evidence type="ECO:0000256" key="2">
    <source>
        <dbReference type="ARBA" id="ARBA00022475"/>
    </source>
</evidence>
<dbReference type="RefSeq" id="WP_205965037.1">
    <property type="nucleotide sequence ID" value="NZ_PGTB01000344.1"/>
</dbReference>
<comment type="caution">
    <text evidence="7">The sequence shown here is derived from an EMBL/GenBank/DDBJ whole genome shotgun (WGS) entry which is preliminary data.</text>
</comment>
<evidence type="ECO:0000256" key="1">
    <source>
        <dbReference type="ARBA" id="ARBA00004651"/>
    </source>
</evidence>
<evidence type="ECO:0000313" key="7">
    <source>
        <dbReference type="EMBL" id="PJE33668.1"/>
    </source>
</evidence>
<dbReference type="AlphaFoldDB" id="A0A2M8ITC3"/>
<keyword evidence="8" id="KW-1185">Reference proteome</keyword>
<keyword evidence="2" id="KW-1003">Cell membrane</keyword>
<dbReference type="InterPro" id="IPR033479">
    <property type="entry name" value="dCache_1"/>
</dbReference>
<dbReference type="Pfam" id="PF02743">
    <property type="entry name" value="dCache_1"/>
    <property type="match status" value="1"/>
</dbReference>
<dbReference type="Gene3D" id="3.30.450.20">
    <property type="entry name" value="PAS domain"/>
    <property type="match status" value="1"/>
</dbReference>
<name>A0A2M8ITC3_9RHOB</name>